<feature type="transmembrane region" description="Helical" evidence="1">
    <location>
        <begin position="12"/>
        <end position="31"/>
    </location>
</feature>
<dbReference type="EMBL" id="CP013694">
    <property type="protein sequence ID" value="ALU30495.1"/>
    <property type="molecule type" value="Genomic_DNA"/>
</dbReference>
<keyword evidence="1" id="KW-0812">Transmembrane</keyword>
<keyword evidence="1" id="KW-1133">Transmembrane helix</keyword>
<organism evidence="3 4">
    <name type="scientific">Sulfolobus acidocaldarius</name>
    <dbReference type="NCBI Taxonomy" id="2285"/>
    <lineage>
        <taxon>Archaea</taxon>
        <taxon>Thermoproteota</taxon>
        <taxon>Thermoprotei</taxon>
        <taxon>Sulfolobales</taxon>
        <taxon>Sulfolobaceae</taxon>
        <taxon>Sulfolobus</taxon>
    </lineage>
</organism>
<reference evidence="4 5" key="1">
    <citation type="submission" date="2015-12" db="EMBL/GenBank/DDBJ databases">
        <title>A stable core within a dynamic pangenome in Sulfolobus acidocaldarius.</title>
        <authorList>
            <person name="Anderson R."/>
            <person name="Kouris A."/>
            <person name="Seward C."/>
            <person name="Campbell K."/>
            <person name="Whitaker R."/>
        </authorList>
    </citation>
    <scope>NUCLEOTIDE SEQUENCE [LARGE SCALE GENOMIC DNA]</scope>
    <source>
        <strain evidence="2 5">GG12-C01-09</strain>
        <strain evidence="3 4">NG05B_CO5_07</strain>
    </source>
</reference>
<dbReference type="GeneID" id="14551807"/>
<dbReference type="Proteomes" id="UP000065473">
    <property type="component" value="Chromosome"/>
</dbReference>
<gene>
    <name evidence="2" type="ORF">ATY89_11480</name>
    <name evidence="3" type="ORF">ATZ20_03035</name>
</gene>
<keyword evidence="1" id="KW-0472">Membrane</keyword>
<evidence type="ECO:0000256" key="1">
    <source>
        <dbReference type="SAM" id="Phobius"/>
    </source>
</evidence>
<dbReference type="Proteomes" id="UP000060043">
    <property type="component" value="Chromosome"/>
</dbReference>
<accession>A0A0U2WYK0</accession>
<protein>
    <submittedName>
        <fullName evidence="3">Uncharacterized protein</fullName>
    </submittedName>
</protein>
<evidence type="ECO:0000313" key="2">
    <source>
        <dbReference type="EMBL" id="ALU30495.1"/>
    </source>
</evidence>
<dbReference type="STRING" id="1435377.SUSAZ_06220"/>
<evidence type="ECO:0000313" key="3">
    <source>
        <dbReference type="EMBL" id="ALU31218.1"/>
    </source>
</evidence>
<evidence type="ECO:0000313" key="5">
    <source>
        <dbReference type="Proteomes" id="UP000065473"/>
    </source>
</evidence>
<dbReference type="EMBL" id="CP013695">
    <property type="protein sequence ID" value="ALU31218.1"/>
    <property type="molecule type" value="Genomic_DNA"/>
</dbReference>
<name>A0A0U2WYK0_9CREN</name>
<sequence length="433" mass="49299">MKRRKKGISTILGALIFLQILVISISILIVAQNKMANATQQISNKLDFYAQSSPLTIVQNNGGYFLVSTTPGERITYVIYPDGNIKEVNIQLPSQLSTILNGSEWAVVITNMGTWFNVTNINSLDGGDLSPSSLISPLYSNMGLVVGYNPLPETYFTPSVVKSINVSTPWNERYEYGLTGTINTFYAWGFYGFYSPYSSYSLDKNATLIFPIKGNWLNITLYHNPLAYDKYHYPGYTAWYNLYTNYSDPITLYLPFYVNGTPEYVKIPWKTYTVVTTQYDTNPLFFVPYFNSPGADIRISVYPSPLVSLSNNTVKNISLMWGNSPLASWYYSYWWWYGPSLNTQTIQLFPNVPWNFTKIAINPSRDTMLQYIWWNNSWILVSNWTFATGNWILHSNGYTLPSITSLYNMNWVPGYPGYIVVTGADYIIDVSTG</sequence>
<dbReference type="RefSeq" id="WP_011278143.1">
    <property type="nucleotide sequence ID" value="NZ_BHWZ01000003.1"/>
</dbReference>
<dbReference type="AlphaFoldDB" id="A0A0U2WYK0"/>
<dbReference type="OrthoDB" id="37023at2157"/>
<evidence type="ECO:0000313" key="4">
    <source>
        <dbReference type="Proteomes" id="UP000060043"/>
    </source>
</evidence>
<proteinExistence type="predicted"/>